<feature type="compositionally biased region" description="Basic and acidic residues" evidence="2">
    <location>
        <begin position="121"/>
        <end position="139"/>
    </location>
</feature>
<sequence>MRNIIFMHTVHDDSVLGTLRFVSKSDEFQVYGALLPEGMTNQHMRDSPTYKPYLAFATRAATPKKARKFKKPASPSKKKTLVAVEEPAEKPTKKPTTRRQSTGVQILDSDDDNDDDDQQSDNERTKFDDDDKDVNLNKTEDEEEDEFIYTPNDYVPTDEEDVDDEEFDRINKEMYTDVNVELKYSEHESEGKVNEEMTDVGQVDAEHENVSQELSDVENEVKTLRNVDHSSAIRAAVKSKIPTVVKEHLETSLDDAL</sequence>
<keyword evidence="4" id="KW-1185">Reference proteome</keyword>
<feature type="coiled-coil region" evidence="1">
    <location>
        <begin position="200"/>
        <end position="227"/>
    </location>
</feature>
<evidence type="ECO:0000313" key="4">
    <source>
        <dbReference type="Proteomes" id="UP001151760"/>
    </source>
</evidence>
<accession>A0ABQ4XPS6</accession>
<name>A0ABQ4XPS6_9ASTR</name>
<feature type="compositionally biased region" description="Acidic residues" evidence="2">
    <location>
        <begin position="108"/>
        <end position="120"/>
    </location>
</feature>
<reference evidence="3" key="1">
    <citation type="journal article" date="2022" name="Int. J. Mol. Sci.">
        <title>Draft Genome of Tanacetum Coccineum: Genomic Comparison of Closely Related Tanacetum-Family Plants.</title>
        <authorList>
            <person name="Yamashiro T."/>
            <person name="Shiraishi A."/>
            <person name="Nakayama K."/>
            <person name="Satake H."/>
        </authorList>
    </citation>
    <scope>NUCLEOTIDE SEQUENCE</scope>
</reference>
<comment type="caution">
    <text evidence="3">The sequence shown here is derived from an EMBL/GenBank/DDBJ whole genome shotgun (WGS) entry which is preliminary data.</text>
</comment>
<evidence type="ECO:0000256" key="2">
    <source>
        <dbReference type="SAM" id="MobiDB-lite"/>
    </source>
</evidence>
<feature type="compositionally biased region" description="Basic residues" evidence="2">
    <location>
        <begin position="64"/>
        <end position="80"/>
    </location>
</feature>
<organism evidence="3 4">
    <name type="scientific">Tanacetum coccineum</name>
    <dbReference type="NCBI Taxonomy" id="301880"/>
    <lineage>
        <taxon>Eukaryota</taxon>
        <taxon>Viridiplantae</taxon>
        <taxon>Streptophyta</taxon>
        <taxon>Embryophyta</taxon>
        <taxon>Tracheophyta</taxon>
        <taxon>Spermatophyta</taxon>
        <taxon>Magnoliopsida</taxon>
        <taxon>eudicotyledons</taxon>
        <taxon>Gunneridae</taxon>
        <taxon>Pentapetalae</taxon>
        <taxon>asterids</taxon>
        <taxon>campanulids</taxon>
        <taxon>Asterales</taxon>
        <taxon>Asteraceae</taxon>
        <taxon>Asteroideae</taxon>
        <taxon>Anthemideae</taxon>
        <taxon>Anthemidinae</taxon>
        <taxon>Tanacetum</taxon>
    </lineage>
</organism>
<feature type="region of interest" description="Disordered" evidence="2">
    <location>
        <begin position="64"/>
        <end position="145"/>
    </location>
</feature>
<dbReference type="EMBL" id="BQNB010009707">
    <property type="protein sequence ID" value="GJS67289.1"/>
    <property type="molecule type" value="Genomic_DNA"/>
</dbReference>
<proteinExistence type="predicted"/>
<gene>
    <name evidence="3" type="ORF">Tco_0681853</name>
</gene>
<keyword evidence="1" id="KW-0175">Coiled coil</keyword>
<evidence type="ECO:0000313" key="3">
    <source>
        <dbReference type="EMBL" id="GJS67289.1"/>
    </source>
</evidence>
<dbReference type="Proteomes" id="UP001151760">
    <property type="component" value="Unassembled WGS sequence"/>
</dbReference>
<evidence type="ECO:0000256" key="1">
    <source>
        <dbReference type="SAM" id="Coils"/>
    </source>
</evidence>
<reference evidence="3" key="2">
    <citation type="submission" date="2022-01" db="EMBL/GenBank/DDBJ databases">
        <authorList>
            <person name="Yamashiro T."/>
            <person name="Shiraishi A."/>
            <person name="Satake H."/>
            <person name="Nakayama K."/>
        </authorList>
    </citation>
    <scope>NUCLEOTIDE SEQUENCE</scope>
</reference>
<protein>
    <submittedName>
        <fullName evidence="3">Uncharacterized protein</fullName>
    </submittedName>
</protein>